<reference evidence="2 4" key="2">
    <citation type="journal article" date="2013" name="Nature">
        <title>Insights into bilaterian evolution from three spiralian genomes.</title>
        <authorList>
            <person name="Simakov O."/>
            <person name="Marletaz F."/>
            <person name="Cho S.J."/>
            <person name="Edsinger-Gonzales E."/>
            <person name="Havlak P."/>
            <person name="Hellsten U."/>
            <person name="Kuo D.H."/>
            <person name="Larsson T."/>
            <person name="Lv J."/>
            <person name="Arendt D."/>
            <person name="Savage R."/>
            <person name="Osoegawa K."/>
            <person name="de Jong P."/>
            <person name="Grimwood J."/>
            <person name="Chapman J.A."/>
            <person name="Shapiro H."/>
            <person name="Aerts A."/>
            <person name="Otillar R.P."/>
            <person name="Terry A.Y."/>
            <person name="Boore J.L."/>
            <person name="Grigoriev I.V."/>
            <person name="Lindberg D.R."/>
            <person name="Seaver E.C."/>
            <person name="Weisblat D.A."/>
            <person name="Putnam N.H."/>
            <person name="Rokhsar D.S."/>
        </authorList>
    </citation>
    <scope>NUCLEOTIDE SEQUENCE</scope>
    <source>
        <strain evidence="2 4">I ESC-2004</strain>
    </source>
</reference>
<dbReference type="EnsemblMetazoa" id="CapteT221444">
    <property type="protein sequence ID" value="CapteP221444"/>
    <property type="gene ID" value="CapteG221444"/>
</dbReference>
<name>R7U1D6_CAPTE</name>
<dbReference type="EMBL" id="AMQN01002173">
    <property type="status" value="NOT_ANNOTATED_CDS"/>
    <property type="molecule type" value="Genomic_DNA"/>
</dbReference>
<dbReference type="Proteomes" id="UP000014760">
    <property type="component" value="Unassembled WGS sequence"/>
</dbReference>
<feature type="domain" description="VWFD" evidence="1">
    <location>
        <begin position="68"/>
        <end position="296"/>
    </location>
</feature>
<evidence type="ECO:0000259" key="1">
    <source>
        <dbReference type="PROSITE" id="PS51233"/>
    </source>
</evidence>
<protein>
    <recommendedName>
        <fullName evidence="1">VWFD domain-containing protein</fullName>
    </recommendedName>
</protein>
<reference evidence="3" key="3">
    <citation type="submission" date="2015-06" db="UniProtKB">
        <authorList>
            <consortium name="EnsemblMetazoa"/>
        </authorList>
    </citation>
    <scope>IDENTIFICATION</scope>
</reference>
<keyword evidence="4" id="KW-1185">Reference proteome</keyword>
<gene>
    <name evidence="2" type="ORF">CAPTEDRAFT_221444</name>
</gene>
<dbReference type="PROSITE" id="PS51233">
    <property type="entry name" value="VWFD"/>
    <property type="match status" value="1"/>
</dbReference>
<sequence length="305" mass="33598">MNVMTSHGQKVRVARQCHKVNSQSVCGGVFFVKLGHTEDSARQAQDISGTKNTLIGAFPPFIFTLAIGECVCRGDPHCFAFDADRYNGEHELLTHNVCAYYLATDDCPGGLGRVGYHPTYTISALFERVKNISTTRSFVRAIEIQHFYADGDTFVNIMQGPRVTCSGYGDIEEFPKQIDGHLFEMVPAVFTHPKDFSKGVTEVLSYTLPNGVNVQYDGIKGMKINNDALDPGVPRCGLCGNDDGFYNDQDMMLGNNVNGARCQGLHADGQPHTVTSNKQHFVNSWFAFTTDDDACEEICPEMPIS</sequence>
<dbReference type="HOGENOM" id="CLU_078342_0_0_1"/>
<organism evidence="2">
    <name type="scientific">Capitella teleta</name>
    <name type="common">Polychaete worm</name>
    <dbReference type="NCBI Taxonomy" id="283909"/>
    <lineage>
        <taxon>Eukaryota</taxon>
        <taxon>Metazoa</taxon>
        <taxon>Spiralia</taxon>
        <taxon>Lophotrochozoa</taxon>
        <taxon>Annelida</taxon>
        <taxon>Polychaeta</taxon>
        <taxon>Sedentaria</taxon>
        <taxon>Scolecida</taxon>
        <taxon>Capitellidae</taxon>
        <taxon>Capitella</taxon>
    </lineage>
</organism>
<evidence type="ECO:0000313" key="4">
    <source>
        <dbReference type="Proteomes" id="UP000014760"/>
    </source>
</evidence>
<proteinExistence type="predicted"/>
<accession>R7U1D6</accession>
<evidence type="ECO:0000313" key="2">
    <source>
        <dbReference type="EMBL" id="ELT97461.1"/>
    </source>
</evidence>
<dbReference type="EMBL" id="KB308559">
    <property type="protein sequence ID" value="ELT97461.1"/>
    <property type="molecule type" value="Genomic_DNA"/>
</dbReference>
<dbReference type="InterPro" id="IPR001846">
    <property type="entry name" value="VWF_type-D"/>
</dbReference>
<dbReference type="AlphaFoldDB" id="R7U1D6"/>
<reference evidence="4" key="1">
    <citation type="submission" date="2012-12" db="EMBL/GenBank/DDBJ databases">
        <authorList>
            <person name="Hellsten U."/>
            <person name="Grimwood J."/>
            <person name="Chapman J.A."/>
            <person name="Shapiro H."/>
            <person name="Aerts A."/>
            <person name="Otillar R.P."/>
            <person name="Terry A.Y."/>
            <person name="Boore J.L."/>
            <person name="Simakov O."/>
            <person name="Marletaz F."/>
            <person name="Cho S.-J."/>
            <person name="Edsinger-Gonzales E."/>
            <person name="Havlak P."/>
            <person name="Kuo D.-H."/>
            <person name="Larsson T."/>
            <person name="Lv J."/>
            <person name="Arendt D."/>
            <person name="Savage R."/>
            <person name="Osoegawa K."/>
            <person name="de Jong P."/>
            <person name="Lindberg D.R."/>
            <person name="Seaver E.C."/>
            <person name="Weisblat D.A."/>
            <person name="Putnam N.H."/>
            <person name="Grigoriev I.V."/>
            <person name="Rokhsar D.S."/>
        </authorList>
    </citation>
    <scope>NUCLEOTIDE SEQUENCE</scope>
    <source>
        <strain evidence="4">I ESC-2004</strain>
    </source>
</reference>
<evidence type="ECO:0000313" key="3">
    <source>
        <dbReference type="EnsemblMetazoa" id="CapteP221444"/>
    </source>
</evidence>